<evidence type="ECO:0000313" key="1">
    <source>
        <dbReference type="EMBL" id="CAK9133470.1"/>
    </source>
</evidence>
<dbReference type="SUPFAM" id="SSF56112">
    <property type="entry name" value="Protein kinase-like (PK-like)"/>
    <property type="match status" value="1"/>
</dbReference>
<keyword evidence="2" id="KW-1185">Reference proteome</keyword>
<dbReference type="Gene3D" id="3.30.200.20">
    <property type="entry name" value="Phosphorylase Kinase, domain 1"/>
    <property type="match status" value="1"/>
</dbReference>
<organism evidence="1 2">
    <name type="scientific">Ilex paraguariensis</name>
    <name type="common">yerba mate</name>
    <dbReference type="NCBI Taxonomy" id="185542"/>
    <lineage>
        <taxon>Eukaryota</taxon>
        <taxon>Viridiplantae</taxon>
        <taxon>Streptophyta</taxon>
        <taxon>Embryophyta</taxon>
        <taxon>Tracheophyta</taxon>
        <taxon>Spermatophyta</taxon>
        <taxon>Magnoliopsida</taxon>
        <taxon>eudicotyledons</taxon>
        <taxon>Gunneridae</taxon>
        <taxon>Pentapetalae</taxon>
        <taxon>asterids</taxon>
        <taxon>campanulids</taxon>
        <taxon>Aquifoliales</taxon>
        <taxon>Aquifoliaceae</taxon>
        <taxon>Ilex</taxon>
    </lineage>
</organism>
<name>A0ABC8QQ61_9AQUA</name>
<gene>
    <name evidence="1" type="ORF">ILEXP_LOCUS384</name>
</gene>
<dbReference type="InterPro" id="IPR011009">
    <property type="entry name" value="Kinase-like_dom_sf"/>
</dbReference>
<comment type="caution">
    <text evidence="1">The sequence shown here is derived from an EMBL/GenBank/DDBJ whole genome shotgun (WGS) entry which is preliminary data.</text>
</comment>
<dbReference type="AlphaFoldDB" id="A0ABC8QQ61"/>
<proteinExistence type="predicted"/>
<reference evidence="1 2" key="1">
    <citation type="submission" date="2024-02" db="EMBL/GenBank/DDBJ databases">
        <authorList>
            <person name="Vignale AGUSTIN F."/>
            <person name="Sosa J E."/>
            <person name="Modenutti C."/>
        </authorList>
    </citation>
    <scope>NUCLEOTIDE SEQUENCE [LARGE SCALE GENOMIC DNA]</scope>
</reference>
<dbReference type="Proteomes" id="UP001642360">
    <property type="component" value="Unassembled WGS sequence"/>
</dbReference>
<accession>A0ABC8QQ61</accession>
<evidence type="ECO:0000313" key="2">
    <source>
        <dbReference type="Proteomes" id="UP001642360"/>
    </source>
</evidence>
<dbReference type="EMBL" id="CAUOFW020000026">
    <property type="protein sequence ID" value="CAK9133470.1"/>
    <property type="molecule type" value="Genomic_DNA"/>
</dbReference>
<protein>
    <submittedName>
        <fullName evidence="1">Uncharacterized protein</fullName>
    </submittedName>
</protein>
<sequence>MFKYPELYEDKAEKLRVFTFSELRRATNGFSWLVKIWEGEFKSLYEGTIKPSDGKGEPIVVAIKKLNKDGYQVLISL</sequence>